<evidence type="ECO:0000256" key="3">
    <source>
        <dbReference type="ARBA" id="ARBA00010973"/>
    </source>
</evidence>
<protein>
    <recommendedName>
        <fullName evidence="4">Chitooligosaccharide deacetylase</fullName>
    </recommendedName>
    <alternativeName>
        <fullName evidence="9">Nodulation protein B</fullName>
    </alternativeName>
</protein>
<comment type="caution">
    <text evidence="11">The sequence shown here is derived from an EMBL/GenBank/DDBJ whole genome shotgun (WGS) entry which is preliminary data.</text>
</comment>
<sequence>MAGRDHDRSERARAVTCLGGLSEARSEHVIATGDRNVYLTFDDGPDPRWTASILDVLAEHGVPATFFVIGACAAAHPKLLQRIIAEGHEVGNHTMTHPDLSRCEPAEVQHEIRSASDVIRTVCPEASLRHIRAPYGIWTDPVLAMSTKAGLAPLHWSVDPRDWSRPGVPAIVDAVLASVRPGAVVLLHDGCPPVEREQAIDCGRDQTLEALSRLIPALGEQGFAICSLPQSH</sequence>
<proteinExistence type="inferred from homology"/>
<dbReference type="PANTHER" id="PTHR10587:SF133">
    <property type="entry name" value="CHITIN DEACETYLASE 1-RELATED"/>
    <property type="match status" value="1"/>
</dbReference>
<accession>A0ABS0NZR2</accession>
<evidence type="ECO:0000256" key="8">
    <source>
        <dbReference type="ARBA" id="ARBA00022801"/>
    </source>
</evidence>
<gene>
    <name evidence="11" type="primary">nodB</name>
    <name evidence="11" type="ORF">H1B27_08820</name>
</gene>
<keyword evidence="8" id="KW-0378">Hydrolase</keyword>
<name>A0ABS0NZR2_9BRAD</name>
<evidence type="ECO:0000256" key="9">
    <source>
        <dbReference type="ARBA" id="ARBA00032976"/>
    </source>
</evidence>
<keyword evidence="12" id="KW-1185">Reference proteome</keyword>
<keyword evidence="7" id="KW-0479">Metal-binding</keyword>
<organism evidence="11 12">
    <name type="scientific">Bradyrhizobium diversitatis</name>
    <dbReference type="NCBI Taxonomy" id="2755406"/>
    <lineage>
        <taxon>Bacteria</taxon>
        <taxon>Pseudomonadati</taxon>
        <taxon>Pseudomonadota</taxon>
        <taxon>Alphaproteobacteria</taxon>
        <taxon>Hyphomicrobiales</taxon>
        <taxon>Nitrobacteraceae</taxon>
        <taxon>Bradyrhizobium</taxon>
    </lineage>
</organism>
<dbReference type="InterPro" id="IPR002509">
    <property type="entry name" value="NODB_dom"/>
</dbReference>
<dbReference type="SUPFAM" id="SSF88713">
    <property type="entry name" value="Glycoside hydrolase/deacetylase"/>
    <property type="match status" value="1"/>
</dbReference>
<evidence type="ECO:0000256" key="6">
    <source>
        <dbReference type="ARBA" id="ARBA00022490"/>
    </source>
</evidence>
<feature type="domain" description="NodB homology" evidence="10">
    <location>
        <begin position="35"/>
        <end position="226"/>
    </location>
</feature>
<dbReference type="InterPro" id="IPR011330">
    <property type="entry name" value="Glyco_hydro/deAcase_b/a-brl"/>
</dbReference>
<evidence type="ECO:0000256" key="1">
    <source>
        <dbReference type="ARBA" id="ARBA00003236"/>
    </source>
</evidence>
<evidence type="ECO:0000256" key="4">
    <source>
        <dbReference type="ARBA" id="ARBA00020071"/>
    </source>
</evidence>
<comment type="function">
    <text evidence="1">Is involved in generating a small heat-stable compound (Nod), an acylated oligomer of N-acetylglucosamine, that stimulates mitosis in various plant protoplasts.</text>
</comment>
<dbReference type="EMBL" id="JACEGD010000007">
    <property type="protein sequence ID" value="MBH5386385.1"/>
    <property type="molecule type" value="Genomic_DNA"/>
</dbReference>
<keyword evidence="6" id="KW-0963">Cytoplasm</keyword>
<dbReference type="InterPro" id="IPR026402">
    <property type="entry name" value="Nodulat_NodB"/>
</dbReference>
<evidence type="ECO:0000256" key="2">
    <source>
        <dbReference type="ARBA" id="ARBA00004496"/>
    </source>
</evidence>
<evidence type="ECO:0000256" key="5">
    <source>
        <dbReference type="ARBA" id="ARBA00022458"/>
    </source>
</evidence>
<comment type="similarity">
    <text evidence="3">Belongs to the polysaccharide deacetylase family.</text>
</comment>
<dbReference type="InterPro" id="IPR050248">
    <property type="entry name" value="Polysacc_deacetylase_ArnD"/>
</dbReference>
<comment type="subcellular location">
    <subcellularLocation>
        <location evidence="2">Cytoplasm</location>
    </subcellularLocation>
</comment>
<dbReference type="PANTHER" id="PTHR10587">
    <property type="entry name" value="GLYCOSYL TRANSFERASE-RELATED"/>
    <property type="match status" value="1"/>
</dbReference>
<keyword evidence="5" id="KW-0536">Nodulation</keyword>
<dbReference type="PROSITE" id="PS51677">
    <property type="entry name" value="NODB"/>
    <property type="match status" value="1"/>
</dbReference>
<evidence type="ECO:0000313" key="11">
    <source>
        <dbReference type="EMBL" id="MBH5386385.1"/>
    </source>
</evidence>
<evidence type="ECO:0000313" key="12">
    <source>
        <dbReference type="Proteomes" id="UP001194539"/>
    </source>
</evidence>
<reference evidence="11 12" key="1">
    <citation type="submission" date="2020-07" db="EMBL/GenBank/DDBJ databases">
        <title>Bradyrhizobium diversity isolated from nodules of indigenous legumes of Western Australia.</title>
        <authorList>
            <person name="Klepa M.S."/>
        </authorList>
    </citation>
    <scope>NUCLEOTIDE SEQUENCE [LARGE SCALE GENOMIC DNA]</scope>
    <source>
        <strain evidence="11 12">CNPSo 4019</strain>
    </source>
</reference>
<evidence type="ECO:0000256" key="7">
    <source>
        <dbReference type="ARBA" id="ARBA00022723"/>
    </source>
</evidence>
<dbReference type="Proteomes" id="UP001194539">
    <property type="component" value="Unassembled WGS sequence"/>
</dbReference>
<dbReference type="Pfam" id="PF01522">
    <property type="entry name" value="Polysacc_deac_1"/>
    <property type="match status" value="1"/>
</dbReference>
<dbReference type="NCBIfam" id="TIGR04243">
    <property type="entry name" value="nodulat_NodB"/>
    <property type="match status" value="1"/>
</dbReference>
<evidence type="ECO:0000259" key="10">
    <source>
        <dbReference type="PROSITE" id="PS51677"/>
    </source>
</evidence>
<dbReference type="Gene3D" id="3.20.20.370">
    <property type="entry name" value="Glycoside hydrolase/deacetylase"/>
    <property type="match status" value="1"/>
</dbReference>